<dbReference type="InterPro" id="IPR036132">
    <property type="entry name" value="Vac_ATP_synth_c_sf"/>
</dbReference>
<gene>
    <name evidence="7" type="ORF">OKIOD_LOCUS14</name>
</gene>
<evidence type="ECO:0000256" key="1">
    <source>
        <dbReference type="ARBA" id="ARBA00006138"/>
    </source>
</evidence>
<name>A0ABN7RKG3_OIKDI</name>
<proteinExistence type="inferred from homology"/>
<accession>A0ABN7RKG3</accession>
<dbReference type="Proteomes" id="UP001158576">
    <property type="component" value="Chromosome PAR"/>
</dbReference>
<comment type="similarity">
    <text evidence="1 6">Belongs to the V-ATPase C subunit family.</text>
</comment>
<dbReference type="InterPro" id="IPR004907">
    <property type="entry name" value="ATPase_V1-cplx_csu"/>
</dbReference>
<comment type="function">
    <text evidence="5 6">Subunit of the V1 complex of vacuolar(H+)-ATPase (V-ATPase), a multisubunit enzyme composed of a peripheral complex (V1) that hydrolyzes ATP and a membrane integral complex (V0) that translocates protons. V-ATPase is responsible for acidifying and maintaining the pH of intracellular compartments and in some cell types, is targeted to the plasma membrane, where it is responsible for acidifying the extracellular environment. Subunit C is necessary for the assembly of the catalytic sector of the enzyme and is likely to have a specific function in its catalytic activity.</text>
</comment>
<reference evidence="7 8" key="1">
    <citation type="submission" date="2021-04" db="EMBL/GenBank/DDBJ databases">
        <authorList>
            <person name="Bliznina A."/>
        </authorList>
    </citation>
    <scope>NUCLEOTIDE SEQUENCE [LARGE SCALE GENOMIC DNA]</scope>
</reference>
<keyword evidence="8" id="KW-1185">Reference proteome</keyword>
<keyword evidence="3 6" id="KW-0375">Hydrogen ion transport</keyword>
<keyword evidence="4 6" id="KW-0406">Ion transport</keyword>
<comment type="subunit">
    <text evidence="6">V-ATPase is a heteromultimeric enzyme made up of two complexes: the ATP-hydrolytic V1 complex and the proton translocation V0 complex. The V1 complex consists of three catalytic AB heterodimers that form a heterohexamer, three peripheral stalks each consisting of EG heterodimers, one central rotor including subunits D and F, and the regulatory subunits C and H. The proton translocation complex V0 consists of the proton transport subunit a, a ring of proteolipid subunits c9c'', rotary subunit d, subunits e and f, and two accessory subunits.</text>
</comment>
<dbReference type="SUPFAM" id="SSF118203">
    <property type="entry name" value="Vacuolar ATP synthase subunit C"/>
    <property type="match status" value="1"/>
</dbReference>
<keyword evidence="2 6" id="KW-0813">Transport</keyword>
<dbReference type="Pfam" id="PF03223">
    <property type="entry name" value="V-ATPase_C"/>
    <property type="match status" value="1"/>
</dbReference>
<dbReference type="EMBL" id="OU015568">
    <property type="protein sequence ID" value="CAG5076419.1"/>
    <property type="molecule type" value="Genomic_DNA"/>
</dbReference>
<organism evidence="7 8">
    <name type="scientific">Oikopleura dioica</name>
    <name type="common">Tunicate</name>
    <dbReference type="NCBI Taxonomy" id="34765"/>
    <lineage>
        <taxon>Eukaryota</taxon>
        <taxon>Metazoa</taxon>
        <taxon>Chordata</taxon>
        <taxon>Tunicata</taxon>
        <taxon>Appendicularia</taxon>
        <taxon>Copelata</taxon>
        <taxon>Oikopleuridae</taxon>
        <taxon>Oikopleura</taxon>
    </lineage>
</organism>
<evidence type="ECO:0000256" key="4">
    <source>
        <dbReference type="ARBA" id="ARBA00023065"/>
    </source>
</evidence>
<evidence type="ECO:0000256" key="2">
    <source>
        <dbReference type="ARBA" id="ARBA00022448"/>
    </source>
</evidence>
<evidence type="ECO:0000256" key="5">
    <source>
        <dbReference type="ARBA" id="ARBA00046006"/>
    </source>
</evidence>
<evidence type="ECO:0000256" key="6">
    <source>
        <dbReference type="RuleBase" id="RU364010"/>
    </source>
</evidence>
<evidence type="ECO:0000313" key="7">
    <source>
        <dbReference type="EMBL" id="CAG5076419.1"/>
    </source>
</evidence>
<evidence type="ECO:0000313" key="8">
    <source>
        <dbReference type="Proteomes" id="UP001158576"/>
    </source>
</evidence>
<protein>
    <recommendedName>
        <fullName evidence="6">V-type proton ATPase subunit C</fullName>
    </recommendedName>
</protein>
<sequence>MDYLRSNQYCIFYNHEGGDQNAIFVESVLRYGLPVNFRAAVLIPAKPRKLRERLNKIYSELDSANFSNTANGRSCLESWTYLLAASTHDGGIGGCRQLIEKEVNELSQEPPGIFRSASVEVCWQLVNLYRIFPFFLHFFYLPFACTVQVPIQELPVRDTYCGITCYQGIRWCLEGGIKMHLTYN</sequence>
<evidence type="ECO:0000256" key="3">
    <source>
        <dbReference type="ARBA" id="ARBA00022781"/>
    </source>
</evidence>